<dbReference type="Gene3D" id="1.10.3720.10">
    <property type="entry name" value="MetI-like"/>
    <property type="match status" value="1"/>
</dbReference>
<dbReference type="PROSITE" id="PS50928">
    <property type="entry name" value="ABC_TM1"/>
    <property type="match status" value="1"/>
</dbReference>
<evidence type="ECO:0000256" key="3">
    <source>
        <dbReference type="ARBA" id="ARBA00022475"/>
    </source>
</evidence>
<evidence type="ECO:0000256" key="1">
    <source>
        <dbReference type="ARBA" id="ARBA00004651"/>
    </source>
</evidence>
<comment type="subcellular location">
    <subcellularLocation>
        <location evidence="1 7">Cell membrane</location>
        <topology evidence="1 7">Multi-pass membrane protein</topology>
    </subcellularLocation>
</comment>
<keyword evidence="3" id="KW-1003">Cell membrane</keyword>
<feature type="domain" description="ABC transmembrane type-1" evidence="8">
    <location>
        <begin position="79"/>
        <end position="294"/>
    </location>
</feature>
<comment type="caution">
    <text evidence="9">The sequence shown here is derived from an EMBL/GenBank/DDBJ whole genome shotgun (WGS) entry which is preliminary data.</text>
</comment>
<evidence type="ECO:0000256" key="2">
    <source>
        <dbReference type="ARBA" id="ARBA00022448"/>
    </source>
</evidence>
<dbReference type="OrthoDB" id="9805108at2"/>
<feature type="transmembrane region" description="Helical" evidence="7">
    <location>
        <begin position="167"/>
        <end position="200"/>
    </location>
</feature>
<proteinExistence type="inferred from homology"/>
<keyword evidence="6 7" id="KW-0472">Membrane</keyword>
<keyword evidence="2 7" id="KW-0813">Transport</keyword>
<dbReference type="PANTHER" id="PTHR43005:SF1">
    <property type="entry name" value="SPERMIDINE_PUTRESCINE TRANSPORT SYSTEM PERMEASE PROTEIN"/>
    <property type="match status" value="1"/>
</dbReference>
<comment type="similarity">
    <text evidence="7">Belongs to the binding-protein-dependent transport system permease family.</text>
</comment>
<dbReference type="EMBL" id="QOKZ01000002">
    <property type="protein sequence ID" value="RMC36227.1"/>
    <property type="molecule type" value="Genomic_DNA"/>
</dbReference>
<dbReference type="SUPFAM" id="SSF161098">
    <property type="entry name" value="MetI-like"/>
    <property type="match status" value="1"/>
</dbReference>
<keyword evidence="4 7" id="KW-0812">Transmembrane</keyword>
<dbReference type="Pfam" id="PF00528">
    <property type="entry name" value="BPD_transp_1"/>
    <property type="match status" value="1"/>
</dbReference>
<evidence type="ECO:0000256" key="6">
    <source>
        <dbReference type="ARBA" id="ARBA00023136"/>
    </source>
</evidence>
<name>A0A3M0MXY8_9RHOB</name>
<feature type="transmembrane region" description="Helical" evidence="7">
    <location>
        <begin position="83"/>
        <end position="104"/>
    </location>
</feature>
<dbReference type="Proteomes" id="UP000273516">
    <property type="component" value="Unassembled WGS sequence"/>
</dbReference>
<sequence>MPAHSKQASSRRAGGKAPFLHWMVLPTLLVLLAIIGYPVVSTVYLSFFEYNLLDFTPPEYLGLDNFAQMASDRIFWISLKNTLYYTGGTVLVSMLIGTAVALLLENLKGPVWTAVRALVVSPWAVPFVVVAFLFRFMYMQNGGIVNDILLDLGVIGNPVSWLNRADISLGAIIVANIWATTPFFFLLVSSALSGIPDAVLESARVDRAGLWSTIFHIKLPFLRNPLVVGSLLMVISNFNDFAKVWVMTQGGPGYATTTLVVYVYRMAFERFEIGYASALGLIWLLLLLLVSVFYIRLLWNRQND</sequence>
<evidence type="ECO:0000259" key="8">
    <source>
        <dbReference type="PROSITE" id="PS50928"/>
    </source>
</evidence>
<dbReference type="InterPro" id="IPR035906">
    <property type="entry name" value="MetI-like_sf"/>
</dbReference>
<dbReference type="GO" id="GO:0005886">
    <property type="term" value="C:plasma membrane"/>
    <property type="evidence" value="ECO:0007669"/>
    <property type="project" value="UniProtKB-SubCell"/>
</dbReference>
<evidence type="ECO:0000256" key="7">
    <source>
        <dbReference type="RuleBase" id="RU363032"/>
    </source>
</evidence>
<accession>A0A3M0MXY8</accession>
<organism evidence="9 10">
    <name type="scientific">Paracoccus alkanivorans</name>
    <dbReference type="NCBI Taxonomy" id="2116655"/>
    <lineage>
        <taxon>Bacteria</taxon>
        <taxon>Pseudomonadati</taxon>
        <taxon>Pseudomonadota</taxon>
        <taxon>Alphaproteobacteria</taxon>
        <taxon>Rhodobacterales</taxon>
        <taxon>Paracoccaceae</taxon>
        <taxon>Paracoccus</taxon>
    </lineage>
</organism>
<feature type="transmembrane region" description="Helical" evidence="7">
    <location>
        <begin position="116"/>
        <end position="138"/>
    </location>
</feature>
<feature type="transmembrane region" description="Helical" evidence="7">
    <location>
        <begin position="276"/>
        <end position="299"/>
    </location>
</feature>
<dbReference type="AlphaFoldDB" id="A0A3M0MXY8"/>
<dbReference type="CDD" id="cd06261">
    <property type="entry name" value="TM_PBP2"/>
    <property type="match status" value="1"/>
</dbReference>
<keyword evidence="10" id="KW-1185">Reference proteome</keyword>
<evidence type="ECO:0000256" key="5">
    <source>
        <dbReference type="ARBA" id="ARBA00022989"/>
    </source>
</evidence>
<keyword evidence="5 7" id="KW-1133">Transmembrane helix</keyword>
<dbReference type="InterPro" id="IPR000515">
    <property type="entry name" value="MetI-like"/>
</dbReference>
<dbReference type="GO" id="GO:0055085">
    <property type="term" value="P:transmembrane transport"/>
    <property type="evidence" value="ECO:0007669"/>
    <property type="project" value="InterPro"/>
</dbReference>
<evidence type="ECO:0000256" key="4">
    <source>
        <dbReference type="ARBA" id="ARBA00022692"/>
    </source>
</evidence>
<evidence type="ECO:0000313" key="9">
    <source>
        <dbReference type="EMBL" id="RMC36227.1"/>
    </source>
</evidence>
<evidence type="ECO:0000313" key="10">
    <source>
        <dbReference type="Proteomes" id="UP000273516"/>
    </source>
</evidence>
<reference evidence="9 10" key="1">
    <citation type="submission" date="2018-07" db="EMBL/GenBank/DDBJ databases">
        <authorList>
            <person name="Zhang Y."/>
            <person name="Wang L."/>
            <person name="Ma S."/>
        </authorList>
    </citation>
    <scope>NUCLEOTIDE SEQUENCE [LARGE SCALE GENOMIC DNA]</scope>
    <source>
        <strain evidence="9 10">4-2</strain>
    </source>
</reference>
<gene>
    <name evidence="9" type="ORF">C9E81_05915</name>
</gene>
<dbReference type="PANTHER" id="PTHR43005">
    <property type="entry name" value="BLR7065 PROTEIN"/>
    <property type="match status" value="1"/>
</dbReference>
<feature type="transmembrane region" description="Helical" evidence="7">
    <location>
        <begin position="244"/>
        <end position="264"/>
    </location>
</feature>
<protein>
    <submittedName>
        <fullName evidence="9">Sugar ABC transporter permease</fullName>
    </submittedName>
</protein>
<feature type="transmembrane region" description="Helical" evidence="7">
    <location>
        <begin position="20"/>
        <end position="47"/>
    </location>
</feature>